<dbReference type="CDD" id="cd00075">
    <property type="entry name" value="HATPase"/>
    <property type="match status" value="1"/>
</dbReference>
<dbReference type="CDD" id="cd06225">
    <property type="entry name" value="HAMP"/>
    <property type="match status" value="1"/>
</dbReference>
<dbReference type="Pfam" id="PF02518">
    <property type="entry name" value="HATPase_c"/>
    <property type="match status" value="1"/>
</dbReference>
<accession>A0ABT5VAL9</accession>
<keyword evidence="12" id="KW-0812">Transmembrane</keyword>
<dbReference type="PROSITE" id="PS50885">
    <property type="entry name" value="HAMP"/>
    <property type="match status" value="1"/>
</dbReference>
<evidence type="ECO:0000256" key="11">
    <source>
        <dbReference type="ARBA" id="ARBA00023136"/>
    </source>
</evidence>
<dbReference type="SMART" id="SM00388">
    <property type="entry name" value="HisKA"/>
    <property type="match status" value="1"/>
</dbReference>
<dbReference type="Gene3D" id="6.10.340.10">
    <property type="match status" value="1"/>
</dbReference>
<dbReference type="SMART" id="SM00304">
    <property type="entry name" value="HAMP"/>
    <property type="match status" value="1"/>
</dbReference>
<dbReference type="SUPFAM" id="SSF55874">
    <property type="entry name" value="ATPase domain of HSP90 chaperone/DNA topoisomerase II/histidine kinase"/>
    <property type="match status" value="1"/>
</dbReference>
<evidence type="ECO:0000256" key="2">
    <source>
        <dbReference type="ARBA" id="ARBA00004651"/>
    </source>
</evidence>
<dbReference type="Pfam" id="PF00512">
    <property type="entry name" value="HisKA"/>
    <property type="match status" value="1"/>
</dbReference>
<dbReference type="PROSITE" id="PS50109">
    <property type="entry name" value="HIS_KIN"/>
    <property type="match status" value="1"/>
</dbReference>
<dbReference type="InterPro" id="IPR005467">
    <property type="entry name" value="His_kinase_dom"/>
</dbReference>
<dbReference type="SUPFAM" id="SSF47384">
    <property type="entry name" value="Homodimeric domain of signal transducing histidine kinase"/>
    <property type="match status" value="1"/>
</dbReference>
<dbReference type="InterPro" id="IPR004358">
    <property type="entry name" value="Sig_transdc_His_kin-like_C"/>
</dbReference>
<evidence type="ECO:0000256" key="5">
    <source>
        <dbReference type="ARBA" id="ARBA00022553"/>
    </source>
</evidence>
<dbReference type="RefSeq" id="WP_275117124.1">
    <property type="nucleotide sequence ID" value="NZ_JAOTPO010000002.1"/>
</dbReference>
<comment type="catalytic activity">
    <reaction evidence="1">
        <text>ATP + protein L-histidine = ADP + protein N-phospho-L-histidine.</text>
        <dbReference type="EC" id="2.7.13.3"/>
    </reaction>
</comment>
<evidence type="ECO:0000256" key="9">
    <source>
        <dbReference type="ARBA" id="ARBA00022840"/>
    </source>
</evidence>
<dbReference type="EC" id="2.7.13.3" evidence="3"/>
<dbReference type="PANTHER" id="PTHR45453:SF1">
    <property type="entry name" value="PHOSPHATE REGULON SENSOR PROTEIN PHOR"/>
    <property type="match status" value="1"/>
</dbReference>
<dbReference type="EMBL" id="JAOTPO010000002">
    <property type="protein sequence ID" value="MDE5412493.1"/>
    <property type="molecule type" value="Genomic_DNA"/>
</dbReference>
<dbReference type="SUPFAM" id="SSF158472">
    <property type="entry name" value="HAMP domain-like"/>
    <property type="match status" value="1"/>
</dbReference>
<dbReference type="InterPro" id="IPR003594">
    <property type="entry name" value="HATPase_dom"/>
</dbReference>
<organism evidence="15 16">
    <name type="scientific">Alkalihalobacterium chitinilyticum</name>
    <dbReference type="NCBI Taxonomy" id="2980103"/>
    <lineage>
        <taxon>Bacteria</taxon>
        <taxon>Bacillati</taxon>
        <taxon>Bacillota</taxon>
        <taxon>Bacilli</taxon>
        <taxon>Bacillales</taxon>
        <taxon>Bacillaceae</taxon>
        <taxon>Alkalihalobacterium</taxon>
    </lineage>
</organism>
<dbReference type="InterPro" id="IPR036890">
    <property type="entry name" value="HATPase_C_sf"/>
</dbReference>
<evidence type="ECO:0000256" key="8">
    <source>
        <dbReference type="ARBA" id="ARBA00022777"/>
    </source>
</evidence>
<dbReference type="Gene3D" id="3.30.565.10">
    <property type="entry name" value="Histidine kinase-like ATPase, C-terminal domain"/>
    <property type="match status" value="1"/>
</dbReference>
<proteinExistence type="predicted"/>
<keyword evidence="10" id="KW-0902">Two-component regulatory system</keyword>
<keyword evidence="11 12" id="KW-0472">Membrane</keyword>
<evidence type="ECO:0000313" key="16">
    <source>
        <dbReference type="Proteomes" id="UP001148125"/>
    </source>
</evidence>
<dbReference type="PRINTS" id="PR00344">
    <property type="entry name" value="BCTRLSENSOR"/>
</dbReference>
<dbReference type="InterPro" id="IPR003660">
    <property type="entry name" value="HAMP_dom"/>
</dbReference>
<dbReference type="SMART" id="SM00387">
    <property type="entry name" value="HATPase_c"/>
    <property type="match status" value="1"/>
</dbReference>
<evidence type="ECO:0000256" key="12">
    <source>
        <dbReference type="SAM" id="Phobius"/>
    </source>
</evidence>
<evidence type="ECO:0000256" key="4">
    <source>
        <dbReference type="ARBA" id="ARBA00022475"/>
    </source>
</evidence>
<keyword evidence="16" id="KW-1185">Reference proteome</keyword>
<sequence>MKKGGLKQRIWMSFILLMSLTVIATFVLTYFLYEKFYVEKQISLLQHHGQAVATQYDQFSEAELIDQIAWLDTVLEANVIYTKDPMLLSGGLPFEIEIEETLITFEERQVLLEGETLILIREHPRFAQDIVAVVIPIQGNNGLEAALFLYMPLAAVYEPFESIRFILIGLVMLTLIFISVITRKITGFFIHPIEKMMEVTNQMADGDFSKRANINRKDELGQLATSINRMSYSLEQVESKRREFLSNVSHELRTPISYMKGYTEALEEEMISQEKYIDTMKKETAYIGRLVHDLLDLAQLEGDSYPITKVPLPFAQLIEDVVEKFEWHAKEKKINIQKNLDEEIIVEGDEDRLVQVISNVLNNAIRYSREHGLINVVLSTINDEAVLVITDEGEGIPEEDVEKITERFYRVNKGRTRSEGGTGLGLAIVQQLVKLHDGRLMIDSEVGKGTAVSIAIPLFDFE</sequence>
<evidence type="ECO:0000256" key="10">
    <source>
        <dbReference type="ARBA" id="ARBA00023012"/>
    </source>
</evidence>
<evidence type="ECO:0000256" key="1">
    <source>
        <dbReference type="ARBA" id="ARBA00000085"/>
    </source>
</evidence>
<dbReference type="GO" id="GO:0005524">
    <property type="term" value="F:ATP binding"/>
    <property type="evidence" value="ECO:0007669"/>
    <property type="project" value="UniProtKB-KW"/>
</dbReference>
<feature type="domain" description="Histidine kinase" evidence="13">
    <location>
        <begin position="247"/>
        <end position="460"/>
    </location>
</feature>
<evidence type="ECO:0000256" key="3">
    <source>
        <dbReference type="ARBA" id="ARBA00012438"/>
    </source>
</evidence>
<dbReference type="Gene3D" id="1.10.287.130">
    <property type="match status" value="1"/>
</dbReference>
<dbReference type="Pfam" id="PF00672">
    <property type="entry name" value="HAMP"/>
    <property type="match status" value="1"/>
</dbReference>
<gene>
    <name evidence="15" type="ORF">N7Z68_03785</name>
</gene>
<evidence type="ECO:0000256" key="7">
    <source>
        <dbReference type="ARBA" id="ARBA00022741"/>
    </source>
</evidence>
<dbReference type="CDD" id="cd00082">
    <property type="entry name" value="HisKA"/>
    <property type="match status" value="1"/>
</dbReference>
<reference evidence="15" key="1">
    <citation type="submission" date="2024-05" db="EMBL/GenBank/DDBJ databases">
        <title>Alkalihalobacillus sp. strain MEB203 novel alkaliphilic bacterium from Lonar Lake, India.</title>
        <authorList>
            <person name="Joshi A."/>
            <person name="Thite S."/>
            <person name="Mengade P."/>
        </authorList>
    </citation>
    <scope>NUCLEOTIDE SEQUENCE</scope>
    <source>
        <strain evidence="15">MEB 203</strain>
    </source>
</reference>
<evidence type="ECO:0000256" key="6">
    <source>
        <dbReference type="ARBA" id="ARBA00022679"/>
    </source>
</evidence>
<name>A0ABT5VAL9_9BACI</name>
<evidence type="ECO:0000259" key="13">
    <source>
        <dbReference type="PROSITE" id="PS50109"/>
    </source>
</evidence>
<feature type="domain" description="HAMP" evidence="14">
    <location>
        <begin position="187"/>
        <end position="239"/>
    </location>
</feature>
<keyword evidence="5" id="KW-0597">Phosphoprotein</keyword>
<evidence type="ECO:0000259" key="14">
    <source>
        <dbReference type="PROSITE" id="PS50885"/>
    </source>
</evidence>
<keyword evidence="8" id="KW-0418">Kinase</keyword>
<dbReference type="PANTHER" id="PTHR45453">
    <property type="entry name" value="PHOSPHATE REGULON SENSOR PROTEIN PHOR"/>
    <property type="match status" value="1"/>
</dbReference>
<comment type="caution">
    <text evidence="15">The sequence shown here is derived from an EMBL/GenBank/DDBJ whole genome shotgun (WGS) entry which is preliminary data.</text>
</comment>
<keyword evidence="4" id="KW-1003">Cell membrane</keyword>
<keyword evidence="9 15" id="KW-0067">ATP-binding</keyword>
<evidence type="ECO:0000313" key="15">
    <source>
        <dbReference type="EMBL" id="MDE5412493.1"/>
    </source>
</evidence>
<feature type="transmembrane region" description="Helical" evidence="12">
    <location>
        <begin position="12"/>
        <end position="33"/>
    </location>
</feature>
<dbReference type="Proteomes" id="UP001148125">
    <property type="component" value="Unassembled WGS sequence"/>
</dbReference>
<keyword evidence="12" id="KW-1133">Transmembrane helix</keyword>
<dbReference type="InterPro" id="IPR036097">
    <property type="entry name" value="HisK_dim/P_sf"/>
</dbReference>
<dbReference type="InterPro" id="IPR003661">
    <property type="entry name" value="HisK_dim/P_dom"/>
</dbReference>
<feature type="transmembrane region" description="Helical" evidence="12">
    <location>
        <begin position="162"/>
        <end position="181"/>
    </location>
</feature>
<dbReference type="InterPro" id="IPR050351">
    <property type="entry name" value="BphY/WalK/GraS-like"/>
</dbReference>
<keyword evidence="7" id="KW-0547">Nucleotide-binding</keyword>
<protein>
    <recommendedName>
        <fullName evidence="3">histidine kinase</fullName>
        <ecNumber evidence="3">2.7.13.3</ecNumber>
    </recommendedName>
</protein>
<keyword evidence="6" id="KW-0808">Transferase</keyword>
<comment type="subcellular location">
    <subcellularLocation>
        <location evidence="2">Cell membrane</location>
        <topology evidence="2">Multi-pass membrane protein</topology>
    </subcellularLocation>
</comment>